<keyword evidence="2" id="KW-0560">Oxidoreductase</keyword>
<dbReference type="InterPro" id="IPR001509">
    <property type="entry name" value="Epimerase_deHydtase"/>
</dbReference>
<dbReference type="PANTHER" id="PTHR10366">
    <property type="entry name" value="NAD DEPENDENT EPIMERASE/DEHYDRATASE"/>
    <property type="match status" value="1"/>
</dbReference>
<dbReference type="FunFam" id="3.40.50.720:FF:000085">
    <property type="entry name" value="Dihydroflavonol reductase"/>
    <property type="match status" value="1"/>
</dbReference>
<evidence type="ECO:0000259" key="4">
    <source>
        <dbReference type="Pfam" id="PF01370"/>
    </source>
</evidence>
<dbReference type="Pfam" id="PF01370">
    <property type="entry name" value="Epimerase"/>
    <property type="match status" value="1"/>
</dbReference>
<feature type="domain" description="NAD-dependent epimerase/dehydratase" evidence="4">
    <location>
        <begin position="7"/>
        <end position="245"/>
    </location>
</feature>
<dbReference type="InterPro" id="IPR050425">
    <property type="entry name" value="NAD(P)_dehydrat-like"/>
</dbReference>
<proteinExistence type="inferred from homology"/>
<evidence type="ECO:0000256" key="3">
    <source>
        <dbReference type="ARBA" id="ARBA00023445"/>
    </source>
</evidence>
<evidence type="ECO:0000313" key="6">
    <source>
        <dbReference type="Proteomes" id="UP000467840"/>
    </source>
</evidence>
<comment type="caution">
    <text evidence="5">The sequence shown here is derived from an EMBL/GenBank/DDBJ whole genome shotgun (WGS) entry which is preliminary data.</text>
</comment>
<evidence type="ECO:0000256" key="2">
    <source>
        <dbReference type="ARBA" id="ARBA00023002"/>
    </source>
</evidence>
<dbReference type="PANTHER" id="PTHR10366:SF819">
    <property type="entry name" value="REDUCTASE, PUTATIVE-RELATED"/>
    <property type="match status" value="1"/>
</dbReference>
<dbReference type="GO" id="GO:0016616">
    <property type="term" value="F:oxidoreductase activity, acting on the CH-OH group of donors, NAD or NADP as acceptor"/>
    <property type="evidence" value="ECO:0007669"/>
    <property type="project" value="TreeGrafter"/>
</dbReference>
<keyword evidence="1" id="KW-0521">NADP</keyword>
<reference evidence="5 6" key="1">
    <citation type="journal article" date="2020" name="Mol. Plant">
        <title>The Chromosome-Based Rubber Tree Genome Provides New Insights into Spurge Genome Evolution and Rubber Biosynthesis.</title>
        <authorList>
            <person name="Liu J."/>
            <person name="Shi C."/>
            <person name="Shi C.C."/>
            <person name="Li W."/>
            <person name="Zhang Q.J."/>
            <person name="Zhang Y."/>
            <person name="Li K."/>
            <person name="Lu H.F."/>
            <person name="Shi C."/>
            <person name="Zhu S.T."/>
            <person name="Xiao Z.Y."/>
            <person name="Nan H."/>
            <person name="Yue Y."/>
            <person name="Zhu X.G."/>
            <person name="Wu Y."/>
            <person name="Hong X.N."/>
            <person name="Fan G.Y."/>
            <person name="Tong Y."/>
            <person name="Zhang D."/>
            <person name="Mao C.L."/>
            <person name="Liu Y.L."/>
            <person name="Hao S.J."/>
            <person name="Liu W.Q."/>
            <person name="Lv M.Q."/>
            <person name="Zhang H.B."/>
            <person name="Liu Y."/>
            <person name="Hu-Tang G.R."/>
            <person name="Wang J.P."/>
            <person name="Wang J.H."/>
            <person name="Sun Y.H."/>
            <person name="Ni S.B."/>
            <person name="Chen W.B."/>
            <person name="Zhang X.C."/>
            <person name="Jiao Y.N."/>
            <person name="Eichler E.E."/>
            <person name="Li G.H."/>
            <person name="Liu X."/>
            <person name="Gao L.Z."/>
        </authorList>
    </citation>
    <scope>NUCLEOTIDE SEQUENCE [LARGE SCALE GENOMIC DNA]</scope>
    <source>
        <strain evidence="6">cv. GT1</strain>
        <tissue evidence="5">Leaf</tissue>
    </source>
</reference>
<protein>
    <recommendedName>
        <fullName evidence="4">NAD-dependent epimerase/dehydratase domain-containing protein</fullName>
    </recommendedName>
</protein>
<accession>A0A6A6MCQ4</accession>
<dbReference type="EMBL" id="JAAGAX010000006">
    <property type="protein sequence ID" value="KAF2310265.1"/>
    <property type="molecule type" value="Genomic_DNA"/>
</dbReference>
<sequence length="322" mass="35970">MSEKDKVCVTGAGWYLASWLVKLLLSKGYIVYGTARDPSDSKNAHLKKLDNAADNLKLFKTDLLDYEGLCAAIEGCTGVFHVASPLPPPSEATLKEELMGPAVTGTRNVLNACSKAEVKKVVVVSSVAAVLLNPNWPKDKVTDEYSWSDLEFCEANKYRYFLAKTAAEKEAWELAKKSNVNIITVCPSLTIGPLLQPTMNSSSLYLLKLLRDGSESEDNRIIPYVDVRDAAESLLLVYEKPEAEGRYRYICSSCDIRTQDLVDKLKLMYPHYNYPKSFFGEAMLVKLSSRKLQDLGWKYRPLEETLVDTVRNYEESGALGPL</sequence>
<evidence type="ECO:0000313" key="5">
    <source>
        <dbReference type="EMBL" id="KAF2310265.1"/>
    </source>
</evidence>
<name>A0A6A6MCQ4_HEVBR</name>
<keyword evidence="6" id="KW-1185">Reference proteome</keyword>
<dbReference type="SUPFAM" id="SSF51735">
    <property type="entry name" value="NAD(P)-binding Rossmann-fold domains"/>
    <property type="match status" value="1"/>
</dbReference>
<organism evidence="5 6">
    <name type="scientific">Hevea brasiliensis</name>
    <name type="common">Para rubber tree</name>
    <name type="synonym">Siphonia brasiliensis</name>
    <dbReference type="NCBI Taxonomy" id="3981"/>
    <lineage>
        <taxon>Eukaryota</taxon>
        <taxon>Viridiplantae</taxon>
        <taxon>Streptophyta</taxon>
        <taxon>Embryophyta</taxon>
        <taxon>Tracheophyta</taxon>
        <taxon>Spermatophyta</taxon>
        <taxon>Magnoliopsida</taxon>
        <taxon>eudicotyledons</taxon>
        <taxon>Gunneridae</taxon>
        <taxon>Pentapetalae</taxon>
        <taxon>rosids</taxon>
        <taxon>fabids</taxon>
        <taxon>Malpighiales</taxon>
        <taxon>Euphorbiaceae</taxon>
        <taxon>Crotonoideae</taxon>
        <taxon>Micrandreae</taxon>
        <taxon>Hevea</taxon>
    </lineage>
</organism>
<dbReference type="Proteomes" id="UP000467840">
    <property type="component" value="Chromosome 14"/>
</dbReference>
<dbReference type="InterPro" id="IPR036291">
    <property type="entry name" value="NAD(P)-bd_dom_sf"/>
</dbReference>
<gene>
    <name evidence="5" type="ORF">GH714_007471</name>
</gene>
<comment type="similarity">
    <text evidence="3">Belongs to the NAD(P)-dependent epimerase/dehydratase family. Dihydroflavonol-4-reductase subfamily.</text>
</comment>
<dbReference type="CDD" id="cd08958">
    <property type="entry name" value="FR_SDR_e"/>
    <property type="match status" value="1"/>
</dbReference>
<evidence type="ECO:0000256" key="1">
    <source>
        <dbReference type="ARBA" id="ARBA00022857"/>
    </source>
</evidence>
<dbReference type="Gene3D" id="3.40.50.720">
    <property type="entry name" value="NAD(P)-binding Rossmann-like Domain"/>
    <property type="match status" value="1"/>
</dbReference>
<dbReference type="AlphaFoldDB" id="A0A6A6MCQ4"/>